<feature type="transmembrane region" description="Helical" evidence="1">
    <location>
        <begin position="63"/>
        <end position="85"/>
    </location>
</feature>
<feature type="transmembrane region" description="Helical" evidence="1">
    <location>
        <begin position="25"/>
        <end position="48"/>
    </location>
</feature>
<evidence type="ECO:0000256" key="1">
    <source>
        <dbReference type="SAM" id="Phobius"/>
    </source>
</evidence>
<accession>A0A1I8B895</accession>
<protein>
    <submittedName>
        <fullName evidence="3">G_PROTEIN_RECEP_F1_2 domain-containing protein</fullName>
    </submittedName>
</protein>
<keyword evidence="1" id="KW-0812">Transmembrane</keyword>
<keyword evidence="1" id="KW-1133">Transmembrane helix</keyword>
<dbReference type="Gene3D" id="1.20.1070.10">
    <property type="entry name" value="Rhodopsin 7-helix transmembrane proteins"/>
    <property type="match status" value="1"/>
</dbReference>
<reference evidence="3" key="1">
    <citation type="submission" date="2016-11" db="UniProtKB">
        <authorList>
            <consortium name="WormBaseParasite"/>
        </authorList>
    </citation>
    <scope>IDENTIFICATION</scope>
</reference>
<sequence>MIKYVNSHVGFDQTMKRLLKQLTKTLIILAFIPFINQTIVLIVMIFAYKQTSGSEDNNTNIRLFFFCCFFHFTPVFNPLVCILTTKPYREAVFNRLRIHPQ</sequence>
<proteinExistence type="predicted"/>
<dbReference type="Pfam" id="PF10317">
    <property type="entry name" value="7TM_GPCR_Srd"/>
    <property type="match status" value="1"/>
</dbReference>
<dbReference type="InterPro" id="IPR019421">
    <property type="entry name" value="7TM_GPCR_serpentine_rcpt_Srd"/>
</dbReference>
<organism evidence="2 3">
    <name type="scientific">Meloidogyne hapla</name>
    <name type="common">Root-knot nematode worm</name>
    <dbReference type="NCBI Taxonomy" id="6305"/>
    <lineage>
        <taxon>Eukaryota</taxon>
        <taxon>Metazoa</taxon>
        <taxon>Ecdysozoa</taxon>
        <taxon>Nematoda</taxon>
        <taxon>Chromadorea</taxon>
        <taxon>Rhabditida</taxon>
        <taxon>Tylenchina</taxon>
        <taxon>Tylenchomorpha</taxon>
        <taxon>Tylenchoidea</taxon>
        <taxon>Meloidogynidae</taxon>
        <taxon>Meloidogyninae</taxon>
        <taxon>Meloidogyne</taxon>
    </lineage>
</organism>
<evidence type="ECO:0000313" key="3">
    <source>
        <dbReference type="WBParaSite" id="MhA1_Contig1591.frz3.gene1"/>
    </source>
</evidence>
<evidence type="ECO:0000313" key="2">
    <source>
        <dbReference type="Proteomes" id="UP000095281"/>
    </source>
</evidence>
<dbReference type="WBParaSite" id="MhA1_Contig1591.frz3.gene1">
    <property type="protein sequence ID" value="MhA1_Contig1591.frz3.gene1"/>
    <property type="gene ID" value="MhA1_Contig1591.frz3.gene1"/>
</dbReference>
<dbReference type="Proteomes" id="UP000095281">
    <property type="component" value="Unplaced"/>
</dbReference>
<name>A0A1I8B895_MELHA</name>
<dbReference type="AlphaFoldDB" id="A0A1I8B895"/>
<keyword evidence="1" id="KW-0472">Membrane</keyword>
<keyword evidence="2" id="KW-1185">Reference proteome</keyword>
<dbReference type="SUPFAM" id="SSF81321">
    <property type="entry name" value="Family A G protein-coupled receptor-like"/>
    <property type="match status" value="1"/>
</dbReference>